<protein>
    <recommendedName>
        <fullName evidence="4">Retrovirus-related Pol polyprotein from transposon TNT 1-94</fullName>
    </recommendedName>
</protein>
<dbReference type="PANTHER" id="PTHR11439">
    <property type="entry name" value="GAG-POL-RELATED RETROTRANSPOSON"/>
    <property type="match status" value="1"/>
</dbReference>
<comment type="caution">
    <text evidence="2">The sequence shown here is derived from an EMBL/GenBank/DDBJ whole genome shotgun (WGS) entry which is preliminary data.</text>
</comment>
<keyword evidence="3" id="KW-1185">Reference proteome</keyword>
<evidence type="ECO:0000313" key="2">
    <source>
        <dbReference type="EMBL" id="KAH0769545.1"/>
    </source>
</evidence>
<dbReference type="Proteomes" id="UP000826656">
    <property type="component" value="Unassembled WGS sequence"/>
</dbReference>
<evidence type="ECO:0000313" key="3">
    <source>
        <dbReference type="Proteomes" id="UP000826656"/>
    </source>
</evidence>
<accession>A0ABQ7VP18</accession>
<evidence type="ECO:0000256" key="1">
    <source>
        <dbReference type="SAM" id="Phobius"/>
    </source>
</evidence>
<keyword evidence="1" id="KW-1133">Transmembrane helix</keyword>
<keyword evidence="1" id="KW-0812">Transmembrane</keyword>
<reference evidence="2 3" key="1">
    <citation type="journal article" date="2021" name="bioRxiv">
        <title>Chromosome-scale and haplotype-resolved genome assembly of a tetraploid potato cultivar.</title>
        <authorList>
            <person name="Sun H."/>
            <person name="Jiao W.-B."/>
            <person name="Krause K."/>
            <person name="Campoy J.A."/>
            <person name="Goel M."/>
            <person name="Folz-Donahue K."/>
            <person name="Kukat C."/>
            <person name="Huettel B."/>
            <person name="Schneeberger K."/>
        </authorList>
    </citation>
    <scope>NUCLEOTIDE SEQUENCE [LARGE SCALE GENOMIC DNA]</scope>
    <source>
        <strain evidence="2">SolTubOtavaFocal</strain>
        <tissue evidence="2">Leaves</tissue>
    </source>
</reference>
<evidence type="ECO:0008006" key="4">
    <source>
        <dbReference type="Google" id="ProtNLM"/>
    </source>
</evidence>
<keyword evidence="1" id="KW-0472">Membrane</keyword>
<dbReference type="EMBL" id="JAIVGD010000011">
    <property type="protein sequence ID" value="KAH0769545.1"/>
    <property type="molecule type" value="Genomic_DNA"/>
</dbReference>
<dbReference type="PANTHER" id="PTHR11439:SF467">
    <property type="entry name" value="INTEGRASE CATALYTIC DOMAIN-CONTAINING PROTEIN"/>
    <property type="match status" value="1"/>
</dbReference>
<organism evidence="2 3">
    <name type="scientific">Solanum tuberosum</name>
    <name type="common">Potato</name>
    <dbReference type="NCBI Taxonomy" id="4113"/>
    <lineage>
        <taxon>Eukaryota</taxon>
        <taxon>Viridiplantae</taxon>
        <taxon>Streptophyta</taxon>
        <taxon>Embryophyta</taxon>
        <taxon>Tracheophyta</taxon>
        <taxon>Spermatophyta</taxon>
        <taxon>Magnoliopsida</taxon>
        <taxon>eudicotyledons</taxon>
        <taxon>Gunneridae</taxon>
        <taxon>Pentapetalae</taxon>
        <taxon>asterids</taxon>
        <taxon>lamiids</taxon>
        <taxon>Solanales</taxon>
        <taxon>Solanaceae</taxon>
        <taxon>Solanoideae</taxon>
        <taxon>Solaneae</taxon>
        <taxon>Solanum</taxon>
    </lineage>
</organism>
<feature type="transmembrane region" description="Helical" evidence="1">
    <location>
        <begin position="20"/>
        <end position="37"/>
    </location>
</feature>
<gene>
    <name evidence="2" type="ORF">KY290_013526</name>
</gene>
<sequence length="81" mass="9568">MDGVEHMSKVPYASAVDSIMYAMVCTHPIIAQSVSVVKRYMENPRKRHWEVAKWILRYLKGAFDLDLTFWKSEGDRRRYTT</sequence>
<proteinExistence type="predicted"/>
<name>A0ABQ7VP18_SOLTU</name>